<dbReference type="SUPFAM" id="SSF53474">
    <property type="entry name" value="alpha/beta-Hydrolases"/>
    <property type="match status" value="1"/>
</dbReference>
<gene>
    <name evidence="1" type="ORF">FCI23_18330</name>
</gene>
<name>A0A4U0SKG5_9ACTN</name>
<reference evidence="1 2" key="1">
    <citation type="submission" date="2019-04" db="EMBL/GenBank/DDBJ databases">
        <title>Streptomyces oryziradicis sp. nov., a novel actinomycete isolated from rhizosphere soil of rice (Oryza sativa L.).</title>
        <authorList>
            <person name="Li C."/>
        </authorList>
    </citation>
    <scope>NUCLEOTIDE SEQUENCE [LARGE SCALE GENOMIC DNA]</scope>
    <source>
        <strain evidence="1 2">NEAU-C40</strain>
    </source>
</reference>
<keyword evidence="2" id="KW-1185">Reference proteome</keyword>
<dbReference type="OrthoDB" id="4527292at2"/>
<evidence type="ECO:0000313" key="1">
    <source>
        <dbReference type="EMBL" id="TKA10162.1"/>
    </source>
</evidence>
<sequence>MDLLGVPGCSAAFSPAPDGRAQLPFDPVTGVLVPDLWQRWLDWDPVRMVPGHAEALRSLHSVWIDAGKRDDSSLDLGAQAFHRALLGHDVPADRIRFELFEAGHGGIDDRYPLSLAWLARGMSR</sequence>
<dbReference type="InterPro" id="IPR029058">
    <property type="entry name" value="AB_hydrolase_fold"/>
</dbReference>
<dbReference type="Gene3D" id="3.40.50.1820">
    <property type="entry name" value="alpha/beta hydrolase"/>
    <property type="match status" value="1"/>
</dbReference>
<accession>A0A4U0SKG5</accession>
<organism evidence="1 2">
    <name type="scientific">Actinacidiphila oryziradicis</name>
    <dbReference type="NCBI Taxonomy" id="2571141"/>
    <lineage>
        <taxon>Bacteria</taxon>
        <taxon>Bacillati</taxon>
        <taxon>Actinomycetota</taxon>
        <taxon>Actinomycetes</taxon>
        <taxon>Kitasatosporales</taxon>
        <taxon>Streptomycetaceae</taxon>
        <taxon>Actinacidiphila</taxon>
    </lineage>
</organism>
<dbReference type="AlphaFoldDB" id="A0A4U0SKG5"/>
<protein>
    <recommendedName>
        <fullName evidence="3">Esterase</fullName>
    </recommendedName>
</protein>
<evidence type="ECO:0000313" key="2">
    <source>
        <dbReference type="Proteomes" id="UP000305778"/>
    </source>
</evidence>
<proteinExistence type="predicted"/>
<dbReference type="RefSeq" id="WP_136724977.1">
    <property type="nucleotide sequence ID" value="NZ_SUMC01000016.1"/>
</dbReference>
<dbReference type="Proteomes" id="UP000305778">
    <property type="component" value="Unassembled WGS sequence"/>
</dbReference>
<dbReference type="EMBL" id="SUMC01000016">
    <property type="protein sequence ID" value="TKA10162.1"/>
    <property type="molecule type" value="Genomic_DNA"/>
</dbReference>
<comment type="caution">
    <text evidence="1">The sequence shown here is derived from an EMBL/GenBank/DDBJ whole genome shotgun (WGS) entry which is preliminary data.</text>
</comment>
<evidence type="ECO:0008006" key="3">
    <source>
        <dbReference type="Google" id="ProtNLM"/>
    </source>
</evidence>